<organism evidence="1">
    <name type="scientific">bioreactor metagenome</name>
    <dbReference type="NCBI Taxonomy" id="1076179"/>
    <lineage>
        <taxon>unclassified sequences</taxon>
        <taxon>metagenomes</taxon>
        <taxon>ecological metagenomes</taxon>
    </lineage>
</organism>
<name>A0A645HMB0_9ZZZZ</name>
<dbReference type="InterPro" id="IPR001920">
    <property type="entry name" value="Asp/Glu_race"/>
</dbReference>
<dbReference type="AlphaFoldDB" id="A0A645HMB0"/>
<evidence type="ECO:0000313" key="1">
    <source>
        <dbReference type="EMBL" id="MPN39950.1"/>
    </source>
</evidence>
<proteinExistence type="predicted"/>
<dbReference type="PROSITE" id="PS00924">
    <property type="entry name" value="ASP_GLU_RACEMASE_2"/>
    <property type="match status" value="1"/>
</dbReference>
<dbReference type="Pfam" id="PF01177">
    <property type="entry name" value="Asp_Glu_race"/>
    <property type="match status" value="1"/>
</dbReference>
<protein>
    <submittedName>
        <fullName evidence="1">Putative racemase YgeA</fullName>
        <ecNumber evidence="1">5.-.-.-</ecNumber>
    </submittedName>
</protein>
<accession>A0A645HMB0</accession>
<reference evidence="1" key="1">
    <citation type="submission" date="2019-08" db="EMBL/GenBank/DDBJ databases">
        <authorList>
            <person name="Kucharzyk K."/>
            <person name="Murdoch R.W."/>
            <person name="Higgins S."/>
            <person name="Loffler F."/>
        </authorList>
    </citation>
    <scope>NUCLEOTIDE SEQUENCE</scope>
</reference>
<dbReference type="Gene3D" id="3.40.50.1860">
    <property type="match status" value="1"/>
</dbReference>
<sequence length="93" mass="10413">MLDKFGIHVIIPGESDCEIVHNIIFEELCFGVVKESSREHYVRIINQMADEGSEGIILGCTEIPLLVNQADVRVPLFHTTELHAIYGVDFSLS</sequence>
<gene>
    <name evidence="1" type="primary">ygeA_19</name>
    <name evidence="1" type="ORF">SDC9_187484</name>
</gene>
<dbReference type="InterPro" id="IPR015942">
    <property type="entry name" value="Asp/Glu/hydantoin_racemase"/>
</dbReference>
<dbReference type="SUPFAM" id="SSF53681">
    <property type="entry name" value="Aspartate/glutamate racemase"/>
    <property type="match status" value="1"/>
</dbReference>
<keyword evidence="1" id="KW-0413">Isomerase</keyword>
<dbReference type="InterPro" id="IPR033134">
    <property type="entry name" value="Asp/Glu_racemase_AS_2"/>
</dbReference>
<dbReference type="EC" id="5.-.-.-" evidence="1"/>
<comment type="caution">
    <text evidence="1">The sequence shown here is derived from an EMBL/GenBank/DDBJ whole genome shotgun (WGS) entry which is preliminary data.</text>
</comment>
<dbReference type="EMBL" id="VSSQ01096066">
    <property type="protein sequence ID" value="MPN39950.1"/>
    <property type="molecule type" value="Genomic_DNA"/>
</dbReference>
<dbReference type="GO" id="GO:0047661">
    <property type="term" value="F:amino-acid racemase activity"/>
    <property type="evidence" value="ECO:0007669"/>
    <property type="project" value="InterPro"/>
</dbReference>